<keyword evidence="3" id="KW-0964">Secreted</keyword>
<evidence type="ECO:0000256" key="8">
    <source>
        <dbReference type="SAM" id="SignalP"/>
    </source>
</evidence>
<comment type="function">
    <text evidence="7">Cell signaling peptide that may regulate plant stress, growth, and development. Mediates a rapid alkalinization of extracellular space by mediating a transient increase in the cytoplasmic Ca(2+) concentration leading to a calcium-dependent signaling events through a cell surface receptor and a concomitant activation of some intracellular mitogen-activated protein kinases.</text>
</comment>
<evidence type="ECO:0000313" key="10">
    <source>
        <dbReference type="Proteomes" id="UP000188354"/>
    </source>
</evidence>
<sequence>MAMSKAMLVLFLNALFVCSLFTHDVEARGIQYGVIKREEVIGCSKKHTTNCRLPIANSYKRGCEAENGCRDKKHWLSPQKRLTN</sequence>
<comment type="caution">
    <text evidence="9">The sequence shown here is derived from an EMBL/GenBank/DDBJ whole genome shotgun (WGS) entry which is preliminary data.</text>
</comment>
<organism evidence="9 10">
    <name type="scientific">Lupinus angustifolius</name>
    <name type="common">Narrow-leaved blue lupine</name>
    <dbReference type="NCBI Taxonomy" id="3871"/>
    <lineage>
        <taxon>Eukaryota</taxon>
        <taxon>Viridiplantae</taxon>
        <taxon>Streptophyta</taxon>
        <taxon>Embryophyta</taxon>
        <taxon>Tracheophyta</taxon>
        <taxon>Spermatophyta</taxon>
        <taxon>Magnoliopsida</taxon>
        <taxon>eudicotyledons</taxon>
        <taxon>Gunneridae</taxon>
        <taxon>Pentapetalae</taxon>
        <taxon>rosids</taxon>
        <taxon>fabids</taxon>
        <taxon>Fabales</taxon>
        <taxon>Fabaceae</taxon>
        <taxon>Papilionoideae</taxon>
        <taxon>50 kb inversion clade</taxon>
        <taxon>genistoids sensu lato</taxon>
        <taxon>core genistoids</taxon>
        <taxon>Genisteae</taxon>
        <taxon>Lupinus</taxon>
    </lineage>
</organism>
<keyword evidence="5 8" id="KW-0732">Signal</keyword>
<dbReference type="AlphaFoldDB" id="A0A394DB58"/>
<evidence type="ECO:0000313" key="9">
    <source>
        <dbReference type="EMBL" id="OIW20568.1"/>
    </source>
</evidence>
<comment type="subcellular location">
    <subcellularLocation>
        <location evidence="1">Secreted</location>
    </subcellularLocation>
</comment>
<dbReference type="Gramene" id="OIW20568">
    <property type="protein sequence ID" value="OIW20568"/>
    <property type="gene ID" value="TanjilG_15373"/>
</dbReference>
<evidence type="ECO:0000256" key="6">
    <source>
        <dbReference type="ARBA" id="ARBA00023157"/>
    </source>
</evidence>
<evidence type="ECO:0000256" key="7">
    <source>
        <dbReference type="ARBA" id="ARBA00037228"/>
    </source>
</evidence>
<protein>
    <submittedName>
        <fullName evidence="9">Uncharacterized protein</fullName>
    </submittedName>
</protein>
<reference evidence="9 10" key="1">
    <citation type="journal article" date="2017" name="Plant Biotechnol. J.">
        <title>A comprehensive draft genome sequence for lupin (Lupinus angustifolius), an emerging health food: insights into plant-microbe interactions and legume evolution.</title>
        <authorList>
            <person name="Hane J.K."/>
            <person name="Ming Y."/>
            <person name="Kamphuis L.G."/>
            <person name="Nelson M.N."/>
            <person name="Garg G."/>
            <person name="Atkins C.A."/>
            <person name="Bayer P.E."/>
            <person name="Bravo A."/>
            <person name="Bringans S."/>
            <person name="Cannon S."/>
            <person name="Edwards D."/>
            <person name="Foley R."/>
            <person name="Gao L.L."/>
            <person name="Harrison M.J."/>
            <person name="Huang W."/>
            <person name="Hurgobin B."/>
            <person name="Li S."/>
            <person name="Liu C.W."/>
            <person name="McGrath A."/>
            <person name="Morahan G."/>
            <person name="Murray J."/>
            <person name="Weller J."/>
            <person name="Jian J."/>
            <person name="Singh K.B."/>
        </authorList>
    </citation>
    <scope>NUCLEOTIDE SEQUENCE [LARGE SCALE GENOMIC DNA]</scope>
    <source>
        <strain evidence="10">cv. Tanjil</strain>
        <tissue evidence="9">Whole plant</tissue>
    </source>
</reference>
<dbReference type="Pfam" id="PF05498">
    <property type="entry name" value="RALF"/>
    <property type="match status" value="1"/>
</dbReference>
<feature type="chain" id="PRO_5017321189" evidence="8">
    <location>
        <begin position="28"/>
        <end position="84"/>
    </location>
</feature>
<dbReference type="InterPro" id="IPR008801">
    <property type="entry name" value="RALF"/>
</dbReference>
<dbReference type="EMBL" id="MLAU01011355">
    <property type="protein sequence ID" value="OIW20568.1"/>
    <property type="molecule type" value="Genomic_DNA"/>
</dbReference>
<gene>
    <name evidence="9" type="ORF">TanjilG_15373</name>
</gene>
<dbReference type="PANTHER" id="PTHR34270">
    <property type="entry name" value="PROTEIN RALF-LIKE 15-RELATED"/>
    <property type="match status" value="1"/>
</dbReference>
<evidence type="ECO:0000256" key="3">
    <source>
        <dbReference type="ARBA" id="ARBA00022525"/>
    </source>
</evidence>
<comment type="similarity">
    <text evidence="2">Belongs to the plant rapid alkalinization factor (RALF) family.</text>
</comment>
<dbReference type="GO" id="GO:0005179">
    <property type="term" value="F:hormone activity"/>
    <property type="evidence" value="ECO:0007669"/>
    <property type="project" value="UniProtKB-KW"/>
</dbReference>
<evidence type="ECO:0000256" key="2">
    <source>
        <dbReference type="ARBA" id="ARBA00009178"/>
    </source>
</evidence>
<dbReference type="GO" id="GO:0005576">
    <property type="term" value="C:extracellular region"/>
    <property type="evidence" value="ECO:0007669"/>
    <property type="project" value="UniProtKB-SubCell"/>
</dbReference>
<dbReference type="GO" id="GO:0040008">
    <property type="term" value="P:regulation of growth"/>
    <property type="evidence" value="ECO:0007669"/>
    <property type="project" value="UniProtKB-ARBA"/>
</dbReference>
<proteinExistence type="inferred from homology"/>
<name>A0A394DB58_LUPAN</name>
<feature type="signal peptide" evidence="8">
    <location>
        <begin position="1"/>
        <end position="27"/>
    </location>
</feature>
<evidence type="ECO:0000256" key="1">
    <source>
        <dbReference type="ARBA" id="ARBA00004613"/>
    </source>
</evidence>
<keyword evidence="10" id="KW-1185">Reference proteome</keyword>
<dbReference type="PANTHER" id="PTHR34270:SF3">
    <property type="entry name" value="PROTEIN RALF-LIKE 16-RELATED"/>
    <property type="match status" value="1"/>
</dbReference>
<keyword evidence="6" id="KW-1015">Disulfide bond</keyword>
<dbReference type="Proteomes" id="UP000188354">
    <property type="component" value="Unassembled WGS sequence"/>
</dbReference>
<evidence type="ECO:0000256" key="5">
    <source>
        <dbReference type="ARBA" id="ARBA00022729"/>
    </source>
</evidence>
<keyword evidence="4" id="KW-0372">Hormone</keyword>
<evidence type="ECO:0000256" key="4">
    <source>
        <dbReference type="ARBA" id="ARBA00022702"/>
    </source>
</evidence>
<accession>A0A394DB58</accession>